<dbReference type="EMBL" id="CM046393">
    <property type="protein sequence ID" value="KAI8550564.1"/>
    <property type="molecule type" value="Genomic_DNA"/>
</dbReference>
<name>A0ACC0NCE9_RHOML</name>
<protein>
    <submittedName>
        <fullName evidence="1">Uncharacterized protein</fullName>
    </submittedName>
</protein>
<proteinExistence type="predicted"/>
<evidence type="ECO:0000313" key="2">
    <source>
        <dbReference type="Proteomes" id="UP001062846"/>
    </source>
</evidence>
<gene>
    <name evidence="1" type="ORF">RHMOL_Rhmol06G0116900</name>
</gene>
<accession>A0ACC0NCE9</accession>
<organism evidence="1 2">
    <name type="scientific">Rhododendron molle</name>
    <name type="common">Chinese azalea</name>
    <name type="synonym">Azalea mollis</name>
    <dbReference type="NCBI Taxonomy" id="49168"/>
    <lineage>
        <taxon>Eukaryota</taxon>
        <taxon>Viridiplantae</taxon>
        <taxon>Streptophyta</taxon>
        <taxon>Embryophyta</taxon>
        <taxon>Tracheophyta</taxon>
        <taxon>Spermatophyta</taxon>
        <taxon>Magnoliopsida</taxon>
        <taxon>eudicotyledons</taxon>
        <taxon>Gunneridae</taxon>
        <taxon>Pentapetalae</taxon>
        <taxon>asterids</taxon>
        <taxon>Ericales</taxon>
        <taxon>Ericaceae</taxon>
        <taxon>Ericoideae</taxon>
        <taxon>Rhodoreae</taxon>
        <taxon>Rhododendron</taxon>
    </lineage>
</organism>
<keyword evidence="2" id="KW-1185">Reference proteome</keyword>
<dbReference type="Proteomes" id="UP001062846">
    <property type="component" value="Chromosome 6"/>
</dbReference>
<sequence>MRVLFTIWVDLCLQRFQQLFIMGIGGGLVKGIGSPNPSWLIPHQTSTLNVARRIQ</sequence>
<reference evidence="1" key="1">
    <citation type="submission" date="2022-02" db="EMBL/GenBank/DDBJ databases">
        <title>Plant Genome Project.</title>
        <authorList>
            <person name="Zhang R.-G."/>
        </authorList>
    </citation>
    <scope>NUCLEOTIDE SEQUENCE</scope>
    <source>
        <strain evidence="1">AT1</strain>
    </source>
</reference>
<evidence type="ECO:0000313" key="1">
    <source>
        <dbReference type="EMBL" id="KAI8550564.1"/>
    </source>
</evidence>
<comment type="caution">
    <text evidence="1">The sequence shown here is derived from an EMBL/GenBank/DDBJ whole genome shotgun (WGS) entry which is preliminary data.</text>
</comment>